<evidence type="ECO:0000313" key="2">
    <source>
        <dbReference type="Proteomes" id="UP000015545"/>
    </source>
</evidence>
<dbReference type="KEGG" id="vg:16574908"/>
<sequence>MVEEDLVASYTVGPTQPPSFQNVDYWERSGDPFHADAFKGTELAGFGSKGARRMGWMAIDWCENPVGFVPDGSLFQGEAPKFTLIEAPNPALPSGHTIAVRKYDDWLSAAIFVKHDGVYTEIKPTFEALWEESQRDDVLFLLVSRERWEELIGCIEPMLRTDGAVRMDDGVAGVLNGKVVFTDAFDMASNRKILEGRQFSVRKRTERLVPDTSVYPLLHGVAVYKR</sequence>
<dbReference type="EMBL" id="KF147891">
    <property type="protein sequence ID" value="AGS82106.1"/>
    <property type="molecule type" value="Genomic_DNA"/>
</dbReference>
<dbReference type="Proteomes" id="UP000015545">
    <property type="component" value="Segment"/>
</dbReference>
<evidence type="ECO:0000313" key="1">
    <source>
        <dbReference type="EMBL" id="AGS82106.1"/>
    </source>
</evidence>
<gene>
    <name evidence="1" type="ORF">PaBG_00223</name>
</gene>
<accession>S5WKL2</accession>
<reference evidence="1 2" key="1">
    <citation type="journal article" date="2014" name="Genome Announc.">
        <title>Complete Genome Sequence of the Novel Giant Pseudomonas Phage PaBG.</title>
        <authorList>
            <person name="Sykilinda N.N."/>
            <person name="Bondar A.A."/>
            <person name="Gorshkova A.S."/>
            <person name="Kurochkina L.P."/>
            <person name="Kulikov E.E."/>
            <person name="Shneider M.M."/>
            <person name="Kadykov V.A."/>
            <person name="Solovjeva N.V."/>
            <person name="Kabilov M.R."/>
            <person name="Mesyanzhinov V.V."/>
            <person name="Vlassov V.V."/>
            <person name="Drukker V.V."/>
            <person name="Miroshnikov K.A."/>
        </authorList>
    </citation>
    <scope>NUCLEOTIDE SEQUENCE [LARGE SCALE GENOMIC DNA]</scope>
</reference>
<dbReference type="RefSeq" id="YP_008433553.1">
    <property type="nucleotide sequence ID" value="NC_022096.1"/>
</dbReference>
<proteinExistence type="predicted"/>
<organism evidence="1 2">
    <name type="scientific">Pseudomonas phage PaBG</name>
    <dbReference type="NCBI Taxonomy" id="1335230"/>
    <lineage>
        <taxon>Viruses</taxon>
        <taxon>Duplodnaviria</taxon>
        <taxon>Heunggongvirae</taxon>
        <taxon>Uroviricota</taxon>
        <taxon>Caudoviricetes</taxon>
        <taxon>Baikalvirus</taxon>
        <taxon>Baikalvirus PaBG</taxon>
    </lineage>
</organism>
<keyword evidence="2" id="KW-1185">Reference proteome</keyword>
<protein>
    <submittedName>
        <fullName evidence="1">Uncharacterized protein</fullName>
    </submittedName>
</protein>
<name>S5WKL2_9CAUD</name>